<reference evidence="2 3" key="1">
    <citation type="submission" date="2018-07" db="EMBL/GenBank/DDBJ databases">
        <title>Genome analysis of Larkinella rosea.</title>
        <authorList>
            <person name="Zhou Z."/>
            <person name="Wang G."/>
        </authorList>
    </citation>
    <scope>NUCLEOTIDE SEQUENCE [LARGE SCALE GENOMIC DNA]</scope>
    <source>
        <strain evidence="3">zzj9</strain>
    </source>
</reference>
<dbReference type="InterPro" id="IPR008894">
    <property type="entry name" value="QdtA_cupin_dom"/>
</dbReference>
<dbReference type="Pfam" id="PF05523">
    <property type="entry name" value="FdtA"/>
    <property type="match status" value="1"/>
</dbReference>
<dbReference type="InterPro" id="IPR014710">
    <property type="entry name" value="RmlC-like_jellyroll"/>
</dbReference>
<dbReference type="InterPro" id="IPR011051">
    <property type="entry name" value="RmlC_Cupin_sf"/>
</dbReference>
<feature type="domain" description="Sugar 3,4-ketoisomerase QdtA cupin" evidence="1">
    <location>
        <begin position="4"/>
        <end position="115"/>
    </location>
</feature>
<gene>
    <name evidence="2" type="ORF">DUE52_08575</name>
</gene>
<evidence type="ECO:0000313" key="2">
    <source>
        <dbReference type="EMBL" id="RCR69886.1"/>
    </source>
</evidence>
<keyword evidence="3" id="KW-1185">Reference proteome</keyword>
<evidence type="ECO:0000259" key="1">
    <source>
        <dbReference type="Pfam" id="PF05523"/>
    </source>
</evidence>
<evidence type="ECO:0000313" key="3">
    <source>
        <dbReference type="Proteomes" id="UP000253383"/>
    </source>
</evidence>
<sequence length="119" mass="13742">MAQLLFLDTFESDSGNLTVIEKIMPGSIKRVFYIYETEETLRIGRRYHQAWHAILCLNGNCRIQTQSGAQSTRFVLDDPRKCLLLEPEDWHQIEELTSGAFLLVISNEYEDPADFDTGR</sequence>
<accession>A0A368JSE5</accession>
<dbReference type="Proteomes" id="UP000253383">
    <property type="component" value="Unassembled WGS sequence"/>
</dbReference>
<name>A0A368JSE5_9BACT</name>
<dbReference type="RefSeq" id="WP_114405583.1">
    <property type="nucleotide sequence ID" value="NZ_QOWE01000006.1"/>
</dbReference>
<dbReference type="EMBL" id="QOWE01000006">
    <property type="protein sequence ID" value="RCR69886.1"/>
    <property type="molecule type" value="Genomic_DNA"/>
</dbReference>
<organism evidence="2 3">
    <name type="scientific">Larkinella punicea</name>
    <dbReference type="NCBI Taxonomy" id="2315727"/>
    <lineage>
        <taxon>Bacteria</taxon>
        <taxon>Pseudomonadati</taxon>
        <taxon>Bacteroidota</taxon>
        <taxon>Cytophagia</taxon>
        <taxon>Cytophagales</taxon>
        <taxon>Spirosomataceae</taxon>
        <taxon>Larkinella</taxon>
    </lineage>
</organism>
<dbReference type="OrthoDB" id="9795513at2"/>
<dbReference type="AlphaFoldDB" id="A0A368JSE5"/>
<proteinExistence type="predicted"/>
<dbReference type="Gene3D" id="2.60.120.10">
    <property type="entry name" value="Jelly Rolls"/>
    <property type="match status" value="1"/>
</dbReference>
<comment type="caution">
    <text evidence="2">The sequence shown here is derived from an EMBL/GenBank/DDBJ whole genome shotgun (WGS) entry which is preliminary data.</text>
</comment>
<dbReference type="CDD" id="cd20292">
    <property type="entry name" value="cupin_QdtA-like"/>
    <property type="match status" value="1"/>
</dbReference>
<dbReference type="SUPFAM" id="SSF51182">
    <property type="entry name" value="RmlC-like cupins"/>
    <property type="match status" value="1"/>
</dbReference>
<protein>
    <submittedName>
        <fullName evidence="2">WxcM-like domain-containing protein</fullName>
    </submittedName>
</protein>